<dbReference type="AlphaFoldDB" id="A0A183PEN9"/>
<proteinExistence type="predicted"/>
<evidence type="ECO:0000313" key="2">
    <source>
        <dbReference type="Proteomes" id="UP000269396"/>
    </source>
</evidence>
<dbReference type="STRING" id="31246.A0A183PEN9"/>
<organism evidence="1 2">
    <name type="scientific">Schistosoma mattheei</name>
    <dbReference type="NCBI Taxonomy" id="31246"/>
    <lineage>
        <taxon>Eukaryota</taxon>
        <taxon>Metazoa</taxon>
        <taxon>Spiralia</taxon>
        <taxon>Lophotrochozoa</taxon>
        <taxon>Platyhelminthes</taxon>
        <taxon>Trematoda</taxon>
        <taxon>Digenea</taxon>
        <taxon>Strigeidida</taxon>
        <taxon>Schistosomatoidea</taxon>
        <taxon>Schistosomatidae</taxon>
        <taxon>Schistosoma</taxon>
    </lineage>
</organism>
<gene>
    <name evidence="1" type="ORF">SMTD_LOCUS12825</name>
</gene>
<accession>A0A183PEN9</accession>
<dbReference type="Proteomes" id="UP000269396">
    <property type="component" value="Unassembled WGS sequence"/>
</dbReference>
<reference evidence="1 2" key="1">
    <citation type="submission" date="2018-11" db="EMBL/GenBank/DDBJ databases">
        <authorList>
            <consortium name="Pathogen Informatics"/>
        </authorList>
    </citation>
    <scope>NUCLEOTIDE SEQUENCE [LARGE SCALE GENOMIC DNA]</scope>
    <source>
        <strain>Denwood</strain>
        <strain evidence="2">Zambia</strain>
    </source>
</reference>
<sequence>MGGLESVVTALTDIVPKRFSRYRHLRPFITLAVIGSACSFAFINVTSVMIISSLIDPTPLQYNYGAKHPELSTNYSERVNITLHGTSQFYVYPKWSIYLGWTMSGISISMIPLVFLIVLVKNGFRMKIGEVFSMGPLDVWPVKKRHQICNRYFNRSEGNHEKKYTSKINDDTNIQSNHYESTR</sequence>
<dbReference type="EMBL" id="UZAL01032849">
    <property type="protein sequence ID" value="VDP61964.1"/>
    <property type="molecule type" value="Genomic_DNA"/>
</dbReference>
<evidence type="ECO:0000313" key="1">
    <source>
        <dbReference type="EMBL" id="VDP61964.1"/>
    </source>
</evidence>
<protein>
    <submittedName>
        <fullName evidence="1">Uncharacterized protein</fullName>
    </submittedName>
</protein>
<name>A0A183PEN9_9TREM</name>
<keyword evidence="2" id="KW-1185">Reference proteome</keyword>